<evidence type="ECO:0000313" key="3">
    <source>
        <dbReference type="Proteomes" id="UP001239167"/>
    </source>
</evidence>
<gene>
    <name evidence="2" type="ORF">J2S01_000678</name>
</gene>
<dbReference type="Pfam" id="PF00881">
    <property type="entry name" value="Nitroreductase"/>
    <property type="match status" value="2"/>
</dbReference>
<dbReference type="PANTHER" id="PTHR23026:SF123">
    <property type="entry name" value="NAD(P)H NITROREDUCTASE RV3131-RELATED"/>
    <property type="match status" value="1"/>
</dbReference>
<dbReference type="CDD" id="cd02150">
    <property type="entry name" value="nitroreductase"/>
    <property type="match status" value="1"/>
</dbReference>
<dbReference type="Gene3D" id="3.40.109.10">
    <property type="entry name" value="NADH Oxidase"/>
    <property type="match status" value="1"/>
</dbReference>
<dbReference type="InterPro" id="IPR029479">
    <property type="entry name" value="Nitroreductase"/>
</dbReference>
<accession>A0ABT9Y580</accession>
<feature type="domain" description="Nitroreductase" evidence="1">
    <location>
        <begin position="5"/>
        <end position="58"/>
    </location>
</feature>
<comment type="caution">
    <text evidence="2">The sequence shown here is derived from an EMBL/GenBank/DDBJ whole genome shotgun (WGS) entry which is preliminary data.</text>
</comment>
<dbReference type="RefSeq" id="WP_307222953.1">
    <property type="nucleotide sequence ID" value="NZ_CP116940.1"/>
</dbReference>
<dbReference type="InterPro" id="IPR000415">
    <property type="entry name" value="Nitroreductase-like"/>
</dbReference>
<reference evidence="2 3" key="1">
    <citation type="submission" date="2023-07" db="EMBL/GenBank/DDBJ databases">
        <title>Genomic Encyclopedia of Type Strains, Phase IV (KMG-IV): sequencing the most valuable type-strain genomes for metagenomic binning, comparative biology and taxonomic classification.</title>
        <authorList>
            <person name="Goeker M."/>
        </authorList>
    </citation>
    <scope>NUCLEOTIDE SEQUENCE [LARGE SCALE GENOMIC DNA]</scope>
    <source>
        <strain evidence="2 3">DSM 16980</strain>
    </source>
</reference>
<evidence type="ECO:0000259" key="1">
    <source>
        <dbReference type="Pfam" id="PF00881"/>
    </source>
</evidence>
<feature type="domain" description="Nitroreductase" evidence="1">
    <location>
        <begin position="69"/>
        <end position="145"/>
    </location>
</feature>
<dbReference type="PANTHER" id="PTHR23026">
    <property type="entry name" value="NADPH NITROREDUCTASE"/>
    <property type="match status" value="1"/>
</dbReference>
<dbReference type="Proteomes" id="UP001239167">
    <property type="component" value="Unassembled WGS sequence"/>
</dbReference>
<sequence>MKEIFTRTSVRAYEARPVEDEKVEFLLKAAMAAPSAGNQQPWEFYVIRDSGFLQELAKSSPYTGCVKKAPLAIVPCYNKERLLMPEYADIDMSAAAENILLAAESADLGAVWLGIAPIKERMETVEKILSIPAQLKAFAIISIGYPQKKGIQQDRFDSMRIHYSK</sequence>
<dbReference type="SUPFAM" id="SSF55469">
    <property type="entry name" value="FMN-dependent nitroreductase-like"/>
    <property type="match status" value="1"/>
</dbReference>
<proteinExistence type="predicted"/>
<organism evidence="2 3">
    <name type="scientific">Pectinatus haikarae</name>
    <dbReference type="NCBI Taxonomy" id="349096"/>
    <lineage>
        <taxon>Bacteria</taxon>
        <taxon>Bacillati</taxon>
        <taxon>Bacillota</taxon>
        <taxon>Negativicutes</taxon>
        <taxon>Selenomonadales</taxon>
        <taxon>Selenomonadaceae</taxon>
        <taxon>Pectinatus</taxon>
    </lineage>
</organism>
<dbReference type="InterPro" id="IPR050627">
    <property type="entry name" value="Nitroreductase/BluB"/>
</dbReference>
<dbReference type="EMBL" id="JAUSUE010000003">
    <property type="protein sequence ID" value="MDQ0202982.1"/>
    <property type="molecule type" value="Genomic_DNA"/>
</dbReference>
<evidence type="ECO:0000313" key="2">
    <source>
        <dbReference type="EMBL" id="MDQ0202982.1"/>
    </source>
</evidence>
<name>A0ABT9Y580_9FIRM</name>
<keyword evidence="3" id="KW-1185">Reference proteome</keyword>
<protein>
    <submittedName>
        <fullName evidence="2">Nitroreductase</fullName>
    </submittedName>
</protein>